<feature type="non-terminal residue" evidence="1">
    <location>
        <position position="277"/>
    </location>
</feature>
<evidence type="ECO:0000313" key="1">
    <source>
        <dbReference type="EMBL" id="GAI98911.1"/>
    </source>
</evidence>
<name>X1U5K7_9ZZZZ</name>
<feature type="non-terminal residue" evidence="1">
    <location>
        <position position="1"/>
    </location>
</feature>
<accession>X1U5K7</accession>
<proteinExistence type="predicted"/>
<sequence>KSVWRFVWTADSTNPFEWQKVSAQDGAIAQMSLTTRDNLQRAVGPTEILGNNGNIVTPIDGKIPDVVLEWNVDSTRFSVGADVEEERQIYFTYASPGATPNADGGIYPDRVLAFNYEDNNWSTHKHQIHSMGYTTQEEDATWDTDDAWEDISDSWNEGGLTAGFPLTLMGDHSGIIHILNRGDTNNGSDINFNAKTGRFNPYHLEGNRAKLWKVSFLCDVDPVTSFDVQFFLNSDSTSYAVTTITTTGSDSSDDKQWFDAYSGAVGFFHSINITNNA</sequence>
<reference evidence="1" key="1">
    <citation type="journal article" date="2014" name="Front. Microbiol.">
        <title>High frequency of phylogenetically diverse reductive dehalogenase-homologous genes in deep subseafloor sedimentary metagenomes.</title>
        <authorList>
            <person name="Kawai M."/>
            <person name="Futagami T."/>
            <person name="Toyoda A."/>
            <person name="Takaki Y."/>
            <person name="Nishi S."/>
            <person name="Hori S."/>
            <person name="Arai W."/>
            <person name="Tsubouchi T."/>
            <person name="Morono Y."/>
            <person name="Uchiyama I."/>
            <person name="Ito T."/>
            <person name="Fujiyama A."/>
            <person name="Inagaki F."/>
            <person name="Takami H."/>
        </authorList>
    </citation>
    <scope>NUCLEOTIDE SEQUENCE</scope>
    <source>
        <strain evidence="1">Expedition CK06-06</strain>
    </source>
</reference>
<organism evidence="1">
    <name type="scientific">marine sediment metagenome</name>
    <dbReference type="NCBI Taxonomy" id="412755"/>
    <lineage>
        <taxon>unclassified sequences</taxon>
        <taxon>metagenomes</taxon>
        <taxon>ecological metagenomes</taxon>
    </lineage>
</organism>
<comment type="caution">
    <text evidence="1">The sequence shown here is derived from an EMBL/GenBank/DDBJ whole genome shotgun (WGS) entry which is preliminary data.</text>
</comment>
<dbReference type="EMBL" id="BARW01018434">
    <property type="protein sequence ID" value="GAI98911.1"/>
    <property type="molecule type" value="Genomic_DNA"/>
</dbReference>
<gene>
    <name evidence="1" type="ORF">S12H4_31557</name>
</gene>
<dbReference type="AlphaFoldDB" id="X1U5K7"/>
<protein>
    <submittedName>
        <fullName evidence="1">Uncharacterized protein</fullName>
    </submittedName>
</protein>